<keyword evidence="2" id="KW-1185">Reference proteome</keyword>
<dbReference type="EMBL" id="ML978265">
    <property type="protein sequence ID" value="KAF2025462.1"/>
    <property type="molecule type" value="Genomic_DNA"/>
</dbReference>
<evidence type="ECO:0000313" key="2">
    <source>
        <dbReference type="Proteomes" id="UP000799777"/>
    </source>
</evidence>
<protein>
    <recommendedName>
        <fullName evidence="3">BTB domain-containing protein</fullName>
    </recommendedName>
</protein>
<sequence length="106" mass="12052">MRQEQTAAGSPRYSVIARSRAADDVLIEVGPAKTRYGVTKSFVSYYSEYFRKALNGPWKKANEEWRHAQKLPSGQVAWECAADDIDVCWSADMTKLKLYVFADRVV</sequence>
<proteinExistence type="predicted"/>
<reference evidence="1" key="1">
    <citation type="journal article" date="2020" name="Stud. Mycol.">
        <title>101 Dothideomycetes genomes: a test case for predicting lifestyles and emergence of pathogens.</title>
        <authorList>
            <person name="Haridas S."/>
            <person name="Albert R."/>
            <person name="Binder M."/>
            <person name="Bloem J."/>
            <person name="Labutti K."/>
            <person name="Salamov A."/>
            <person name="Andreopoulos B."/>
            <person name="Baker S."/>
            <person name="Barry K."/>
            <person name="Bills G."/>
            <person name="Bluhm B."/>
            <person name="Cannon C."/>
            <person name="Castanera R."/>
            <person name="Culley D."/>
            <person name="Daum C."/>
            <person name="Ezra D."/>
            <person name="Gonzalez J."/>
            <person name="Henrissat B."/>
            <person name="Kuo A."/>
            <person name="Liang C."/>
            <person name="Lipzen A."/>
            <person name="Lutzoni F."/>
            <person name="Magnuson J."/>
            <person name="Mondo S."/>
            <person name="Nolan M."/>
            <person name="Ohm R."/>
            <person name="Pangilinan J."/>
            <person name="Park H.-J."/>
            <person name="Ramirez L."/>
            <person name="Alfaro M."/>
            <person name="Sun H."/>
            <person name="Tritt A."/>
            <person name="Yoshinaga Y."/>
            <person name="Zwiers L.-H."/>
            <person name="Turgeon B."/>
            <person name="Goodwin S."/>
            <person name="Spatafora J."/>
            <person name="Crous P."/>
            <person name="Grigoriev I."/>
        </authorList>
    </citation>
    <scope>NUCLEOTIDE SEQUENCE</scope>
    <source>
        <strain evidence="1">CBS 110217</strain>
    </source>
</reference>
<accession>A0A9P4H1S8</accession>
<evidence type="ECO:0000313" key="1">
    <source>
        <dbReference type="EMBL" id="KAF2025462.1"/>
    </source>
</evidence>
<dbReference type="Proteomes" id="UP000799777">
    <property type="component" value="Unassembled WGS sequence"/>
</dbReference>
<dbReference type="OrthoDB" id="194443at2759"/>
<name>A0A9P4H1S8_9PLEO</name>
<organism evidence="1 2">
    <name type="scientific">Setomelanomma holmii</name>
    <dbReference type="NCBI Taxonomy" id="210430"/>
    <lineage>
        <taxon>Eukaryota</taxon>
        <taxon>Fungi</taxon>
        <taxon>Dikarya</taxon>
        <taxon>Ascomycota</taxon>
        <taxon>Pezizomycotina</taxon>
        <taxon>Dothideomycetes</taxon>
        <taxon>Pleosporomycetidae</taxon>
        <taxon>Pleosporales</taxon>
        <taxon>Pleosporineae</taxon>
        <taxon>Phaeosphaeriaceae</taxon>
        <taxon>Setomelanomma</taxon>
    </lineage>
</organism>
<dbReference type="AlphaFoldDB" id="A0A9P4H1S8"/>
<comment type="caution">
    <text evidence="1">The sequence shown here is derived from an EMBL/GenBank/DDBJ whole genome shotgun (WGS) entry which is preliminary data.</text>
</comment>
<evidence type="ECO:0008006" key="3">
    <source>
        <dbReference type="Google" id="ProtNLM"/>
    </source>
</evidence>
<gene>
    <name evidence="1" type="ORF">EK21DRAFT_116790</name>
</gene>